<evidence type="ECO:0008006" key="3">
    <source>
        <dbReference type="Google" id="ProtNLM"/>
    </source>
</evidence>
<dbReference type="RefSeq" id="WP_353948688.1">
    <property type="nucleotide sequence ID" value="NZ_CP159510.1"/>
</dbReference>
<evidence type="ECO:0000313" key="2">
    <source>
        <dbReference type="EMBL" id="XCJ17442.1"/>
    </source>
</evidence>
<feature type="transmembrane region" description="Helical" evidence="1">
    <location>
        <begin position="42"/>
        <end position="62"/>
    </location>
</feature>
<proteinExistence type="predicted"/>
<feature type="transmembrane region" description="Helical" evidence="1">
    <location>
        <begin position="68"/>
        <end position="88"/>
    </location>
</feature>
<reference evidence="2" key="1">
    <citation type="submission" date="2024-06" db="EMBL/GenBank/DDBJ databases">
        <authorList>
            <person name="Fan A."/>
            <person name="Zhang F.Y."/>
            <person name="Zhang L."/>
        </authorList>
    </citation>
    <scope>NUCLEOTIDE SEQUENCE</scope>
    <source>
        <strain evidence="2">Y61</strain>
    </source>
</reference>
<dbReference type="EMBL" id="CP159510">
    <property type="protein sequence ID" value="XCJ17442.1"/>
    <property type="molecule type" value="Genomic_DNA"/>
</dbReference>
<protein>
    <recommendedName>
        <fullName evidence="3">DUF481 domain-containing protein</fullName>
    </recommendedName>
</protein>
<evidence type="ECO:0000256" key="1">
    <source>
        <dbReference type="SAM" id="Phobius"/>
    </source>
</evidence>
<sequence length="283" mass="32512">MNRWAAITGWLCFLFAAGLFFLQMGFLLLYRRFGMEYIDNRLFFIVNILCVFFFALSIIFLLKRMVVIKWIISGIVVLFIIVNSVLFVQSNREIKNLISLSPDWEHMLVIKERVKTGEAIYYRSYYGILARPREKLPDQVSGPLKVQWLANDIAAVTYRTENHQLQQFIGTYGDRGGGTSYYYVGAEIHGRWRAGHTEVVSSTKGISVSENRATETFSWDDVEQFGTLAVVLKRNNEAVWTLSLNENFKVRSNAAAPTVGNIRLFKASMMKNQPLTLNYISEK</sequence>
<name>A0AAU8IGF6_9BACL</name>
<accession>A0AAU8IGF6</accession>
<gene>
    <name evidence="2" type="ORF">ABNN70_02635</name>
</gene>
<keyword evidence="1" id="KW-0472">Membrane</keyword>
<organism evidence="2">
    <name type="scientific">Sporolactobacillus sp. Y61</name>
    <dbReference type="NCBI Taxonomy" id="3160863"/>
    <lineage>
        <taxon>Bacteria</taxon>
        <taxon>Bacillati</taxon>
        <taxon>Bacillota</taxon>
        <taxon>Bacilli</taxon>
        <taxon>Bacillales</taxon>
        <taxon>Sporolactobacillaceae</taxon>
        <taxon>Sporolactobacillus</taxon>
    </lineage>
</organism>
<feature type="transmembrane region" description="Helical" evidence="1">
    <location>
        <begin position="6"/>
        <end position="30"/>
    </location>
</feature>
<keyword evidence="1" id="KW-0812">Transmembrane</keyword>
<keyword evidence="1" id="KW-1133">Transmembrane helix</keyword>
<dbReference type="AlphaFoldDB" id="A0AAU8IGF6"/>